<evidence type="ECO:0000313" key="1">
    <source>
        <dbReference type="EMBL" id="KAK0433693.1"/>
    </source>
</evidence>
<accession>A0AA39J3G2</accession>
<sequence length="284" mass="32740">MLRSCTRRNCGFVSLLPSDGGHQSQTGPSKAFPSSNGLVAQILCEFDDSDDALIGADIQKLERLQSFYDAQLHEVQLRHRAVTEALEARRSIRAPLPRDILIEIFYFVCQSWWRGTDNAWQIDTWGARERRNSLHAEGPLWVLGRVCRFWREMLHTSPASWAQHMVMTMPSPKYALEISRTYLGRTDVHPLTLLFTSGDGEVPPGEEDETLKFLVESCHRWKDVIIETSPYHMRRPEASISHLPTLQTIQIHIHNVYNDDYRSNICLMAPKLQQAKLLNKEFRK</sequence>
<evidence type="ECO:0000313" key="2">
    <source>
        <dbReference type="Proteomes" id="UP001175226"/>
    </source>
</evidence>
<proteinExistence type="predicted"/>
<dbReference type="EMBL" id="JAUEPT010000078">
    <property type="protein sequence ID" value="KAK0433693.1"/>
    <property type="molecule type" value="Genomic_DNA"/>
</dbReference>
<organism evidence="1 2">
    <name type="scientific">Armillaria borealis</name>
    <dbReference type="NCBI Taxonomy" id="47425"/>
    <lineage>
        <taxon>Eukaryota</taxon>
        <taxon>Fungi</taxon>
        <taxon>Dikarya</taxon>
        <taxon>Basidiomycota</taxon>
        <taxon>Agaricomycotina</taxon>
        <taxon>Agaricomycetes</taxon>
        <taxon>Agaricomycetidae</taxon>
        <taxon>Agaricales</taxon>
        <taxon>Marasmiineae</taxon>
        <taxon>Physalacriaceae</taxon>
        <taxon>Armillaria</taxon>
    </lineage>
</organism>
<protein>
    <recommendedName>
        <fullName evidence="3">F-box domain-containing protein</fullName>
    </recommendedName>
</protein>
<comment type="caution">
    <text evidence="1">The sequence shown here is derived from an EMBL/GenBank/DDBJ whole genome shotgun (WGS) entry which is preliminary data.</text>
</comment>
<reference evidence="1" key="1">
    <citation type="submission" date="2023-06" db="EMBL/GenBank/DDBJ databases">
        <authorList>
            <consortium name="Lawrence Berkeley National Laboratory"/>
            <person name="Ahrendt S."/>
            <person name="Sahu N."/>
            <person name="Indic B."/>
            <person name="Wong-Bajracharya J."/>
            <person name="Merenyi Z."/>
            <person name="Ke H.-M."/>
            <person name="Monk M."/>
            <person name="Kocsube S."/>
            <person name="Drula E."/>
            <person name="Lipzen A."/>
            <person name="Balint B."/>
            <person name="Henrissat B."/>
            <person name="Andreopoulos B."/>
            <person name="Martin F.M."/>
            <person name="Harder C.B."/>
            <person name="Rigling D."/>
            <person name="Ford K.L."/>
            <person name="Foster G.D."/>
            <person name="Pangilinan J."/>
            <person name="Papanicolaou A."/>
            <person name="Barry K."/>
            <person name="LaButti K."/>
            <person name="Viragh M."/>
            <person name="Koriabine M."/>
            <person name="Yan M."/>
            <person name="Riley R."/>
            <person name="Champramary S."/>
            <person name="Plett K.L."/>
            <person name="Tsai I.J."/>
            <person name="Slot J."/>
            <person name="Sipos G."/>
            <person name="Plett J."/>
            <person name="Nagy L.G."/>
            <person name="Grigoriev I.V."/>
        </authorList>
    </citation>
    <scope>NUCLEOTIDE SEQUENCE</scope>
    <source>
        <strain evidence="1">FPL87.14</strain>
    </source>
</reference>
<dbReference type="AlphaFoldDB" id="A0AA39J3G2"/>
<evidence type="ECO:0008006" key="3">
    <source>
        <dbReference type="Google" id="ProtNLM"/>
    </source>
</evidence>
<gene>
    <name evidence="1" type="ORF">EV421DRAFT_1376901</name>
</gene>
<dbReference type="Proteomes" id="UP001175226">
    <property type="component" value="Unassembled WGS sequence"/>
</dbReference>
<keyword evidence="2" id="KW-1185">Reference proteome</keyword>
<name>A0AA39J3G2_9AGAR</name>